<sequence length="237" mass="26620">MCILLRGCLCALLITAVPAYEQVHGRHIYSTQEDIYLYQDASEILKSKDKLYLYQAPGGGWTSGNSMCIFSSLVSIHDEKNTVLRTIEYWSETRFTKLHFLMKAQTGRGQQPVIKALDVGNNEYATFPPEPPSKGHDQKSNEPASAPTLKPRSLYEFGKLHEKPVLYASNRCVLLGTMSSQDSTLWIPGKLLNSPPKPCVFMMLALCGPRTYMAYQSEQAICKGYVKQFQTSTYGQE</sequence>
<keyword evidence="2" id="KW-0732">Signal</keyword>
<name>A0A0C9RY46_AMBAM</name>
<dbReference type="InterPro" id="IPR012674">
    <property type="entry name" value="Calycin"/>
</dbReference>
<accession>A0A0C9RY46</accession>
<evidence type="ECO:0000313" key="3">
    <source>
        <dbReference type="EMBL" id="JAG92601.1"/>
    </source>
</evidence>
<evidence type="ECO:0000256" key="1">
    <source>
        <dbReference type="SAM" id="MobiDB-lite"/>
    </source>
</evidence>
<dbReference type="Gene3D" id="2.40.128.20">
    <property type="match status" value="1"/>
</dbReference>
<dbReference type="EMBL" id="GBZX01000139">
    <property type="protein sequence ID" value="JAG92601.1"/>
    <property type="molecule type" value="mRNA"/>
</dbReference>
<organism evidence="3">
    <name type="scientific">Amblyomma americanum</name>
    <name type="common">Lone star tick</name>
    <dbReference type="NCBI Taxonomy" id="6943"/>
    <lineage>
        <taxon>Eukaryota</taxon>
        <taxon>Metazoa</taxon>
        <taxon>Ecdysozoa</taxon>
        <taxon>Arthropoda</taxon>
        <taxon>Chelicerata</taxon>
        <taxon>Arachnida</taxon>
        <taxon>Acari</taxon>
        <taxon>Parasitiformes</taxon>
        <taxon>Ixodida</taxon>
        <taxon>Ixodoidea</taxon>
        <taxon>Ixodidae</taxon>
        <taxon>Amblyomminae</taxon>
        <taxon>Amblyomma</taxon>
    </lineage>
</organism>
<reference evidence="3" key="1">
    <citation type="journal article" date="2015" name="PLoS ONE">
        <title>An Insight into the Sialome of the Lone Star Tick, Amblyomma americanum, with a Glimpse on Its Time Dependent Gene Expression.</title>
        <authorList>
            <person name="Karim S."/>
            <person name="Ribeiro J.M."/>
        </authorList>
    </citation>
    <scope>NUCLEOTIDE SEQUENCE</scope>
    <source>
        <tissue evidence="3">Salivary gland</tissue>
    </source>
</reference>
<proteinExistence type="evidence at transcript level"/>
<feature type="chain" id="PRO_5002203019" evidence="2">
    <location>
        <begin position="20"/>
        <end position="237"/>
    </location>
</feature>
<evidence type="ECO:0000256" key="2">
    <source>
        <dbReference type="SAM" id="SignalP"/>
    </source>
</evidence>
<feature type="region of interest" description="Disordered" evidence="1">
    <location>
        <begin position="125"/>
        <end position="149"/>
    </location>
</feature>
<dbReference type="AlphaFoldDB" id="A0A0C9RY46"/>
<feature type="signal peptide" evidence="2">
    <location>
        <begin position="1"/>
        <end position="19"/>
    </location>
</feature>
<protein>
    <submittedName>
        <fullName evidence="3">Putative secreted protein</fullName>
    </submittedName>
</protein>